<dbReference type="Pfam" id="PF01753">
    <property type="entry name" value="zf-MYND"/>
    <property type="match status" value="1"/>
</dbReference>
<proteinExistence type="predicted"/>
<dbReference type="Proteomes" id="UP001210925">
    <property type="component" value="Unassembled WGS sequence"/>
</dbReference>
<sequence>MATKEETLVGELLTDFTRASVVESTDLLWEVGVSAKACSVSENGVLKAIEFSEGKPNVKHVVGTIMKAILDPIDGAVRKPKVLMFLDTCLLKDNEKNQITKELKDYEMAIVSLKQLEADYPALFAERAKEVEIFAPQQPAVQQPMKMNPPPPRGCFACRKDIPGKASQCSACKAVIYCSAECAKQNWPVHKLNCKEFKAAVDHLQEWDLHNLPFEYYNKGSQLQNYNVVPYLTTVNKHNVGLFQRLCGCFNEAPWGVLAARLIAHYQQTKPTPDQMFATLGLPQEMFPLSKPFDEGFDSSSIDSWESYFKSRGYSFDNPSALILEVPLTIHHMINQFHMKTAAPVPEGERRRITIHLVGVEKEADLLPLFECLLPFYPKTDIAIHMIGNKICADIPPQQRAMMIKSQSNDSSIFISLNPTFYAPQHLDASAFQLPPEVPKEVLLQQNFGTDKPDLVICLNAGLITQQEWGPFLQMVCKSDRKLLVTERVETLCNAALFNIPKIGGKPGVQTHPNPFRQPLYDFKKDVNLPGWSNGFICGIGEF</sequence>
<keyword evidence="1" id="KW-0479">Metal-binding</keyword>
<evidence type="ECO:0000256" key="3">
    <source>
        <dbReference type="ARBA" id="ARBA00022833"/>
    </source>
</evidence>
<reference evidence="6" key="1">
    <citation type="submission" date="2020-05" db="EMBL/GenBank/DDBJ databases">
        <title>Phylogenomic resolution of chytrid fungi.</title>
        <authorList>
            <person name="Stajich J.E."/>
            <person name="Amses K."/>
            <person name="Simmons R."/>
            <person name="Seto K."/>
            <person name="Myers J."/>
            <person name="Bonds A."/>
            <person name="Quandt C.A."/>
            <person name="Barry K."/>
            <person name="Liu P."/>
            <person name="Grigoriev I."/>
            <person name="Longcore J.E."/>
            <person name="James T.Y."/>
        </authorList>
    </citation>
    <scope>NUCLEOTIDE SEQUENCE</scope>
    <source>
        <strain evidence="6">PLAUS21</strain>
    </source>
</reference>
<dbReference type="PANTHER" id="PTHR47570">
    <property type="entry name" value="ZINC ION BINDING PROTEIN"/>
    <property type="match status" value="1"/>
</dbReference>
<protein>
    <recommendedName>
        <fullName evidence="5">MYND-type domain-containing protein</fullName>
    </recommendedName>
</protein>
<evidence type="ECO:0000259" key="5">
    <source>
        <dbReference type="PROSITE" id="PS50865"/>
    </source>
</evidence>
<keyword evidence="3" id="KW-0862">Zinc</keyword>
<dbReference type="GO" id="GO:0008270">
    <property type="term" value="F:zinc ion binding"/>
    <property type="evidence" value="ECO:0007669"/>
    <property type="project" value="UniProtKB-KW"/>
</dbReference>
<dbReference type="Gene3D" id="6.10.140.2220">
    <property type="match status" value="1"/>
</dbReference>
<dbReference type="Pfam" id="PF20179">
    <property type="entry name" value="MSS51_C"/>
    <property type="match status" value="1"/>
</dbReference>
<dbReference type="InterPro" id="IPR046824">
    <property type="entry name" value="Mss51-like_C"/>
</dbReference>
<accession>A0AAD5UM82</accession>
<evidence type="ECO:0000256" key="1">
    <source>
        <dbReference type="ARBA" id="ARBA00022723"/>
    </source>
</evidence>
<keyword evidence="2 4" id="KW-0863">Zinc-finger</keyword>
<dbReference type="InterPro" id="IPR002893">
    <property type="entry name" value="Znf_MYND"/>
</dbReference>
<keyword evidence="7" id="KW-1185">Reference proteome</keyword>
<comment type="caution">
    <text evidence="6">The sequence shown here is derived from an EMBL/GenBank/DDBJ whole genome shotgun (WGS) entry which is preliminary data.</text>
</comment>
<evidence type="ECO:0000256" key="2">
    <source>
        <dbReference type="ARBA" id="ARBA00022771"/>
    </source>
</evidence>
<dbReference type="AlphaFoldDB" id="A0AAD5UM82"/>
<organism evidence="6 7">
    <name type="scientific">Boothiomyces macroporosus</name>
    <dbReference type="NCBI Taxonomy" id="261099"/>
    <lineage>
        <taxon>Eukaryota</taxon>
        <taxon>Fungi</taxon>
        <taxon>Fungi incertae sedis</taxon>
        <taxon>Chytridiomycota</taxon>
        <taxon>Chytridiomycota incertae sedis</taxon>
        <taxon>Chytridiomycetes</taxon>
        <taxon>Rhizophydiales</taxon>
        <taxon>Terramycetaceae</taxon>
        <taxon>Boothiomyces</taxon>
    </lineage>
</organism>
<gene>
    <name evidence="6" type="ORF">HK103_001684</name>
</gene>
<feature type="domain" description="MYND-type" evidence="5">
    <location>
        <begin position="155"/>
        <end position="194"/>
    </location>
</feature>
<dbReference type="PANTHER" id="PTHR47570:SF1">
    <property type="entry name" value="ZINC ION BINDING PROTEIN"/>
    <property type="match status" value="1"/>
</dbReference>
<name>A0AAD5UM82_9FUNG</name>
<dbReference type="PROSITE" id="PS01360">
    <property type="entry name" value="ZF_MYND_1"/>
    <property type="match status" value="1"/>
</dbReference>
<dbReference type="SUPFAM" id="SSF144232">
    <property type="entry name" value="HIT/MYND zinc finger-like"/>
    <property type="match status" value="1"/>
</dbReference>
<dbReference type="PROSITE" id="PS50865">
    <property type="entry name" value="ZF_MYND_2"/>
    <property type="match status" value="1"/>
</dbReference>
<dbReference type="EMBL" id="JADGKB010000015">
    <property type="protein sequence ID" value="KAJ3259793.1"/>
    <property type="molecule type" value="Genomic_DNA"/>
</dbReference>
<evidence type="ECO:0000313" key="6">
    <source>
        <dbReference type="EMBL" id="KAJ3259793.1"/>
    </source>
</evidence>
<evidence type="ECO:0000313" key="7">
    <source>
        <dbReference type="Proteomes" id="UP001210925"/>
    </source>
</evidence>
<evidence type="ECO:0000256" key="4">
    <source>
        <dbReference type="PROSITE-ProRule" id="PRU00134"/>
    </source>
</evidence>